<dbReference type="Proteomes" id="UP000619293">
    <property type="component" value="Unassembled WGS sequence"/>
</dbReference>
<accession>A0A8J3JSH0</accession>
<dbReference type="SUPFAM" id="SSF53098">
    <property type="entry name" value="Ribonuclease H-like"/>
    <property type="match status" value="1"/>
</dbReference>
<dbReference type="Pfam" id="PF13546">
    <property type="entry name" value="DDE_5"/>
    <property type="match status" value="1"/>
</dbReference>
<evidence type="ECO:0000313" key="3">
    <source>
        <dbReference type="Proteomes" id="UP000619293"/>
    </source>
</evidence>
<proteinExistence type="predicted"/>
<feature type="domain" description="Transposase IS701-like DDE" evidence="1">
    <location>
        <begin position="17"/>
        <end position="217"/>
    </location>
</feature>
<sequence>MLDEALARIGGRFARIEPRTTARDLLLALLAPLERKNCWWLAEHAGHATPYRMQRLLRDAVWDHDQVRDDLRDFVSEHLAHPDAVLVVDETGFLKKGTASAGVQRQYCGTAGRIENSQVGVFLAYASPLGRALLDRRLYVPRSWTDDPDRCTVAGIPPETGFATKPLLALRMLTAALAAGISAGWVTADEAYGRDPLLRATLREHGVGYVLAVARNHYTQVTTRVKERVDVTESWLSSLAWQRRSCGPGSKGERFYDWAWVSIHDDGPGLHSLLIRRNSVGELAFYRCWSPRPVPLATLVRVAGARWAVEETFQQAKGQVGLDHYQCRGWTAWHRFTILAMLALAVLTIVTAANAAAPPASSRSPCPKPAD</sequence>
<dbReference type="AlphaFoldDB" id="A0A8J3JSH0"/>
<dbReference type="EMBL" id="BONG01000021">
    <property type="protein sequence ID" value="GIF90257.1"/>
    <property type="molecule type" value="Genomic_DNA"/>
</dbReference>
<evidence type="ECO:0000313" key="2">
    <source>
        <dbReference type="EMBL" id="GIF90257.1"/>
    </source>
</evidence>
<organism evidence="2 3">
    <name type="scientific">Catellatospora chokoriensis</name>
    <dbReference type="NCBI Taxonomy" id="310353"/>
    <lineage>
        <taxon>Bacteria</taxon>
        <taxon>Bacillati</taxon>
        <taxon>Actinomycetota</taxon>
        <taxon>Actinomycetes</taxon>
        <taxon>Micromonosporales</taxon>
        <taxon>Micromonosporaceae</taxon>
        <taxon>Catellatospora</taxon>
    </lineage>
</organism>
<reference evidence="2 3" key="1">
    <citation type="submission" date="2021-01" db="EMBL/GenBank/DDBJ databases">
        <title>Whole genome shotgun sequence of Catellatospora chokoriensis NBRC 107358.</title>
        <authorList>
            <person name="Komaki H."/>
            <person name="Tamura T."/>
        </authorList>
    </citation>
    <scope>NUCLEOTIDE SEQUENCE [LARGE SCALE GENOMIC DNA]</scope>
    <source>
        <strain evidence="2 3">NBRC 107358</strain>
    </source>
</reference>
<dbReference type="PANTHER" id="PTHR33627">
    <property type="entry name" value="TRANSPOSASE"/>
    <property type="match status" value="1"/>
</dbReference>
<dbReference type="InterPro" id="IPR012337">
    <property type="entry name" value="RNaseH-like_sf"/>
</dbReference>
<gene>
    <name evidence="2" type="ORF">Cch02nite_37010</name>
</gene>
<dbReference type="NCBIfam" id="NF033540">
    <property type="entry name" value="transpos_IS701"/>
    <property type="match status" value="1"/>
</dbReference>
<dbReference type="PANTHER" id="PTHR33627:SF1">
    <property type="entry name" value="TRANSPOSASE"/>
    <property type="match status" value="1"/>
</dbReference>
<dbReference type="InterPro" id="IPR038721">
    <property type="entry name" value="IS701-like_DDE_dom"/>
</dbReference>
<dbReference type="InterPro" id="IPR039365">
    <property type="entry name" value="IS701-like"/>
</dbReference>
<comment type="caution">
    <text evidence="2">The sequence shown here is derived from an EMBL/GenBank/DDBJ whole genome shotgun (WGS) entry which is preliminary data.</text>
</comment>
<evidence type="ECO:0000259" key="1">
    <source>
        <dbReference type="Pfam" id="PF13546"/>
    </source>
</evidence>
<protein>
    <submittedName>
        <fullName evidence="2">Transposase</fullName>
    </submittedName>
</protein>
<name>A0A8J3JSH0_9ACTN</name>
<keyword evidence="3" id="KW-1185">Reference proteome</keyword>